<protein>
    <submittedName>
        <fullName evidence="1">Uncharacterized protein</fullName>
    </submittedName>
</protein>
<dbReference type="RefSeq" id="YP_009206973.1">
    <property type="nucleotide sequence ID" value="NC_028890.1"/>
</dbReference>
<dbReference type="Proteomes" id="UP000204602">
    <property type="component" value="Segment"/>
</dbReference>
<gene>
    <name evidence="1" type="ORF">TSARBOMBA_158</name>
</gene>
<dbReference type="KEGG" id="vg:26633422"/>
<reference evidence="1 2" key="1">
    <citation type="journal article" date="2015" name="Genome Announc.">
        <title>Complete Genome Sequence of Bacillus cereus Group Phage TsarBomba.</title>
        <authorList>
            <person name="Erill I."/>
            <person name="Caruso S.M."/>
        </authorList>
    </citation>
    <scope>NUCLEOTIDE SEQUENCE [LARGE SCALE GENOMIC DNA]</scope>
</reference>
<organism evidence="1 2">
    <name type="scientific">Bacillus phage TsarBomba</name>
    <dbReference type="NCBI Taxonomy" id="1690456"/>
    <lineage>
        <taxon>Viruses</taxon>
        <taxon>Duplodnaviria</taxon>
        <taxon>Heunggongvirae</taxon>
        <taxon>Uroviricota</taxon>
        <taxon>Caudoviricetes</taxon>
        <taxon>Herelleviridae</taxon>
        <taxon>Bastillevirinae</taxon>
        <taxon>Tsarbombavirus</taxon>
        <taxon>Tsarbombavirus tsarbomba</taxon>
    </lineage>
</organism>
<dbReference type="EMBL" id="KT224359">
    <property type="protein sequence ID" value="ALA13192.1"/>
    <property type="molecule type" value="Genomic_DNA"/>
</dbReference>
<evidence type="ECO:0000313" key="2">
    <source>
        <dbReference type="Proteomes" id="UP000204602"/>
    </source>
</evidence>
<keyword evidence="2" id="KW-1185">Reference proteome</keyword>
<evidence type="ECO:0000313" key="1">
    <source>
        <dbReference type="EMBL" id="ALA13192.1"/>
    </source>
</evidence>
<proteinExistence type="predicted"/>
<accession>A0A0K2D0J7</accession>
<sequence length="78" mass="9385">MRRPGMRPARVKFIRSKTFKPLYEVGLRKNKLYDTLWDDEMVYEIYKENGTITVVDDEGQGHEIEEGDYEVKEWEVKK</sequence>
<dbReference type="OrthoDB" id="15347at10239"/>
<dbReference type="GeneID" id="26633422"/>
<name>A0A0K2D0J7_9CAUD</name>